<dbReference type="EMBL" id="ABCS01000069">
    <property type="protein sequence ID" value="EDM76260.1"/>
    <property type="molecule type" value="Genomic_DNA"/>
</dbReference>
<dbReference type="eggNOG" id="COG1633">
    <property type="taxonomic scope" value="Bacteria"/>
</dbReference>
<sequence length="439" mass="46255">MASRASTSPTLRLRAELLAALGPLLLASAGCNGEGPKDEEAGVTTHAGNLDTDGPGEGATEDEGTSTGTGTGTSTSATEDEGTTGDPPCSLVTEGDSMTFDDYPDCTINPDTFIEPYIFTACIQGAEGECEALCETSGLCGALWCADVPNYDYIEVCGPYFDADLGLCCSLVVAELWWETDTGGLVEGRPFRPDQGGLRVAAMGQGRAGDWSRLSPRPPTEALDDATRARLAAHWRRVALAEHASVASFARFVAQLQALGAPPELVLGALEAAGDEVRHARVAFGLAAYFAGAPVEPGPLATRDGFEGVTDLAAAVRDAFVEGCVAETLSAHELELAAEACEDLELRHAMLMIAADERSHAVLAWRFVAWAVEAHPKLRAELAELASRVCAVDELEEAVEESASAMLRLGCPSRSMRQRWRRMGLAEVVAPCAARLLAV</sequence>
<gene>
    <name evidence="2" type="ORF">PPSIR1_42331</name>
</gene>
<reference evidence="2 3" key="1">
    <citation type="submission" date="2007-06" db="EMBL/GenBank/DDBJ databases">
        <authorList>
            <person name="Shimkets L."/>
            <person name="Ferriera S."/>
            <person name="Johnson J."/>
            <person name="Kravitz S."/>
            <person name="Beeson K."/>
            <person name="Sutton G."/>
            <person name="Rogers Y.-H."/>
            <person name="Friedman R."/>
            <person name="Frazier M."/>
            <person name="Venter J.C."/>
        </authorList>
    </citation>
    <scope>NUCLEOTIDE SEQUENCE [LARGE SCALE GENOMIC DNA]</scope>
    <source>
        <strain evidence="2 3">SIR-1</strain>
    </source>
</reference>
<dbReference type="CDD" id="cd00657">
    <property type="entry name" value="Ferritin_like"/>
    <property type="match status" value="1"/>
</dbReference>
<evidence type="ECO:0000313" key="3">
    <source>
        <dbReference type="Proteomes" id="UP000005801"/>
    </source>
</evidence>
<feature type="region of interest" description="Disordered" evidence="1">
    <location>
        <begin position="32"/>
        <end position="94"/>
    </location>
</feature>
<dbReference type="OrthoDB" id="5502251at2"/>
<dbReference type="STRING" id="391625.PPSIR1_42331"/>
<dbReference type="AlphaFoldDB" id="A6GD22"/>
<protein>
    <recommendedName>
        <fullName evidence="4">Lipoprotein</fullName>
    </recommendedName>
</protein>
<dbReference type="PROSITE" id="PS51257">
    <property type="entry name" value="PROKAR_LIPOPROTEIN"/>
    <property type="match status" value="1"/>
</dbReference>
<evidence type="ECO:0000256" key="1">
    <source>
        <dbReference type="SAM" id="MobiDB-lite"/>
    </source>
</evidence>
<name>A6GD22_9BACT</name>
<accession>A6GD22</accession>
<dbReference type="InterPro" id="IPR009078">
    <property type="entry name" value="Ferritin-like_SF"/>
</dbReference>
<keyword evidence="3" id="KW-1185">Reference proteome</keyword>
<dbReference type="SUPFAM" id="SSF47240">
    <property type="entry name" value="Ferritin-like"/>
    <property type="match status" value="1"/>
</dbReference>
<dbReference type="RefSeq" id="WP_006974613.1">
    <property type="nucleotide sequence ID" value="NZ_ABCS01000069.1"/>
</dbReference>
<evidence type="ECO:0008006" key="4">
    <source>
        <dbReference type="Google" id="ProtNLM"/>
    </source>
</evidence>
<organism evidence="2 3">
    <name type="scientific">Plesiocystis pacifica SIR-1</name>
    <dbReference type="NCBI Taxonomy" id="391625"/>
    <lineage>
        <taxon>Bacteria</taxon>
        <taxon>Pseudomonadati</taxon>
        <taxon>Myxococcota</taxon>
        <taxon>Polyangia</taxon>
        <taxon>Nannocystales</taxon>
        <taxon>Nannocystaceae</taxon>
        <taxon>Plesiocystis</taxon>
    </lineage>
</organism>
<proteinExistence type="predicted"/>
<evidence type="ECO:0000313" key="2">
    <source>
        <dbReference type="EMBL" id="EDM76260.1"/>
    </source>
</evidence>
<dbReference type="Proteomes" id="UP000005801">
    <property type="component" value="Unassembled WGS sequence"/>
</dbReference>
<feature type="compositionally biased region" description="Low complexity" evidence="1">
    <location>
        <begin position="65"/>
        <end position="77"/>
    </location>
</feature>
<comment type="caution">
    <text evidence="2">The sequence shown here is derived from an EMBL/GenBank/DDBJ whole genome shotgun (WGS) entry which is preliminary data.</text>
</comment>